<sequence>MPLKEVPRRPAPTALRLYTGPTPPRSQPKHRLPSLPRPTFQPAKTMTMTDRQVGNWGIGLASISVEDLALPTSPTSRGGSLDASPTRQAPKLRGPWDQSRSLSETTLNVESLIRAPQPAAILSNSSPLPSAVW</sequence>
<keyword evidence="4" id="KW-1185">Reference proteome</keyword>
<organism evidence="3 4">
    <name type="scientific">Sphaerobolus stellatus (strain SS14)</name>
    <dbReference type="NCBI Taxonomy" id="990650"/>
    <lineage>
        <taxon>Eukaryota</taxon>
        <taxon>Fungi</taxon>
        <taxon>Dikarya</taxon>
        <taxon>Basidiomycota</taxon>
        <taxon>Agaricomycotina</taxon>
        <taxon>Agaricomycetes</taxon>
        <taxon>Phallomycetidae</taxon>
        <taxon>Geastrales</taxon>
        <taxon>Sphaerobolaceae</taxon>
        <taxon>Sphaerobolus</taxon>
    </lineage>
</organism>
<dbReference type="AlphaFoldDB" id="A0A0C9TSC1"/>
<dbReference type="EMBL" id="KN837458">
    <property type="protein sequence ID" value="KIJ24774.1"/>
    <property type="molecule type" value="Genomic_DNA"/>
</dbReference>
<evidence type="ECO:0000313" key="3">
    <source>
        <dbReference type="EMBL" id="KIJ24774.1"/>
    </source>
</evidence>
<gene>
    <name evidence="3" type="ORF">M422DRAFT_274369</name>
    <name evidence="2" type="ORF">M422DRAFT_39014</name>
</gene>
<dbReference type="OrthoDB" id="3165590at2759"/>
<evidence type="ECO:0000256" key="1">
    <source>
        <dbReference type="SAM" id="MobiDB-lite"/>
    </source>
</evidence>
<proteinExistence type="predicted"/>
<dbReference type="EMBL" id="KN837458">
    <property type="protein sequence ID" value="KIJ24771.1"/>
    <property type="molecule type" value="Genomic_DNA"/>
</dbReference>
<name>A0A0C9TSC1_SPHS4</name>
<accession>A0A0C9TSC1</accession>
<reference evidence="3 4" key="1">
    <citation type="submission" date="2014-06" db="EMBL/GenBank/DDBJ databases">
        <title>Evolutionary Origins and Diversification of the Mycorrhizal Mutualists.</title>
        <authorList>
            <consortium name="DOE Joint Genome Institute"/>
            <consortium name="Mycorrhizal Genomics Consortium"/>
            <person name="Kohler A."/>
            <person name="Kuo A."/>
            <person name="Nagy L.G."/>
            <person name="Floudas D."/>
            <person name="Copeland A."/>
            <person name="Barry K.W."/>
            <person name="Cichocki N."/>
            <person name="Veneault-Fourrey C."/>
            <person name="LaButti K."/>
            <person name="Lindquist E.A."/>
            <person name="Lipzen A."/>
            <person name="Lundell T."/>
            <person name="Morin E."/>
            <person name="Murat C."/>
            <person name="Riley R."/>
            <person name="Ohm R."/>
            <person name="Sun H."/>
            <person name="Tunlid A."/>
            <person name="Henrissat B."/>
            <person name="Grigoriev I.V."/>
            <person name="Hibbett D.S."/>
            <person name="Martin F."/>
        </authorList>
    </citation>
    <scope>NUCLEOTIDE SEQUENCE [LARGE SCALE GENOMIC DNA]</scope>
    <source>
        <strain evidence="3 4">SS14</strain>
    </source>
</reference>
<protein>
    <submittedName>
        <fullName evidence="3">Uncharacterized protein</fullName>
    </submittedName>
</protein>
<dbReference type="Proteomes" id="UP000054279">
    <property type="component" value="Unassembled WGS sequence"/>
</dbReference>
<feature type="region of interest" description="Disordered" evidence="1">
    <location>
        <begin position="70"/>
        <end position="103"/>
    </location>
</feature>
<evidence type="ECO:0000313" key="4">
    <source>
        <dbReference type="Proteomes" id="UP000054279"/>
    </source>
</evidence>
<feature type="compositionally biased region" description="Polar residues" evidence="1">
    <location>
        <begin position="72"/>
        <end position="87"/>
    </location>
</feature>
<dbReference type="HOGENOM" id="CLU_134528_0_0_1"/>
<evidence type="ECO:0000313" key="2">
    <source>
        <dbReference type="EMBL" id="KIJ24771.1"/>
    </source>
</evidence>
<feature type="region of interest" description="Disordered" evidence="1">
    <location>
        <begin position="1"/>
        <end position="43"/>
    </location>
</feature>